<sequence>MERFTQNVGDNMISYIDQGVGPCVVLIHGFCGNSHYWKYVVPHLVKKNRVLSVDLRGHGDSSTPRDCCEITDMAMDLGSLLDSLQIERATLIGHSLGGYISLAFAEIYPERLTGLSLVHSTAYPDSEEAKGNRDKGINKISNEGIVPFVNDLIPKLFSEKNESELINQVDFVKKIGYKTSEFGAIGALKAMKNRPDRNHILKNLQVPVLLVAGSEDRVIPIDKVFSVDKGNIQQTVIEDSGHMSMLEQPEKLAAVLQNFLGNVVDSKM</sequence>
<dbReference type="PRINTS" id="PR00412">
    <property type="entry name" value="EPOXHYDRLASE"/>
</dbReference>
<dbReference type="PRINTS" id="PR00111">
    <property type="entry name" value="ABHYDROLASE"/>
</dbReference>
<dbReference type="InterPro" id="IPR050266">
    <property type="entry name" value="AB_hydrolase_sf"/>
</dbReference>
<dbReference type="AlphaFoldDB" id="A0A4S4BMF3"/>
<protein>
    <submittedName>
        <fullName evidence="2">Alpha/beta hydrolase</fullName>
    </submittedName>
</protein>
<proteinExistence type="predicted"/>
<name>A0A4S4BMF3_9BACI</name>
<reference evidence="2 3" key="1">
    <citation type="submission" date="2019-04" db="EMBL/GenBank/DDBJ databases">
        <title>Bacillus sediminilitoris sp. nov., isolated from a tidal flat sediment on the East China Sea.</title>
        <authorList>
            <person name="Wei Y."/>
            <person name="Mao H."/>
            <person name="Fang J."/>
        </authorList>
    </citation>
    <scope>NUCLEOTIDE SEQUENCE [LARGE SCALE GENOMIC DNA]</scope>
    <source>
        <strain evidence="2 3">DSL-17</strain>
    </source>
</reference>
<feature type="domain" description="AB hydrolase-1" evidence="1">
    <location>
        <begin position="22"/>
        <end position="248"/>
    </location>
</feature>
<dbReference type="InterPro" id="IPR000073">
    <property type="entry name" value="AB_hydrolase_1"/>
</dbReference>
<keyword evidence="2" id="KW-0378">Hydrolase</keyword>
<dbReference type="Proteomes" id="UP000310334">
    <property type="component" value="Unassembled WGS sequence"/>
</dbReference>
<evidence type="ECO:0000313" key="3">
    <source>
        <dbReference type="Proteomes" id="UP000310334"/>
    </source>
</evidence>
<dbReference type="PANTHER" id="PTHR43798">
    <property type="entry name" value="MONOACYLGLYCEROL LIPASE"/>
    <property type="match status" value="1"/>
</dbReference>
<gene>
    <name evidence="2" type="ORF">E6W99_22455</name>
</gene>
<organism evidence="2 3">
    <name type="scientific">Metabacillus sediminilitoris</name>
    <dbReference type="NCBI Taxonomy" id="2567941"/>
    <lineage>
        <taxon>Bacteria</taxon>
        <taxon>Bacillati</taxon>
        <taxon>Bacillota</taxon>
        <taxon>Bacilli</taxon>
        <taxon>Bacillales</taxon>
        <taxon>Bacillaceae</taxon>
        <taxon>Metabacillus</taxon>
    </lineage>
</organism>
<dbReference type="Gene3D" id="3.40.50.1820">
    <property type="entry name" value="alpha/beta hydrolase"/>
    <property type="match status" value="1"/>
</dbReference>
<dbReference type="InterPro" id="IPR000639">
    <property type="entry name" value="Epox_hydrolase-like"/>
</dbReference>
<dbReference type="SUPFAM" id="SSF53474">
    <property type="entry name" value="alpha/beta-Hydrolases"/>
    <property type="match status" value="1"/>
</dbReference>
<keyword evidence="3" id="KW-1185">Reference proteome</keyword>
<dbReference type="Pfam" id="PF00561">
    <property type="entry name" value="Abhydrolase_1"/>
    <property type="match status" value="1"/>
</dbReference>
<comment type="caution">
    <text evidence="2">The sequence shown here is derived from an EMBL/GenBank/DDBJ whole genome shotgun (WGS) entry which is preliminary data.</text>
</comment>
<dbReference type="GO" id="GO:0016787">
    <property type="term" value="F:hydrolase activity"/>
    <property type="evidence" value="ECO:0007669"/>
    <property type="project" value="UniProtKB-KW"/>
</dbReference>
<dbReference type="InterPro" id="IPR029058">
    <property type="entry name" value="AB_hydrolase_fold"/>
</dbReference>
<accession>A0A4S4BMF3</accession>
<dbReference type="EMBL" id="SSNT01000023">
    <property type="protein sequence ID" value="THF75974.1"/>
    <property type="molecule type" value="Genomic_DNA"/>
</dbReference>
<evidence type="ECO:0000313" key="2">
    <source>
        <dbReference type="EMBL" id="THF75974.1"/>
    </source>
</evidence>
<dbReference type="RefSeq" id="WP_136358042.1">
    <property type="nucleotide sequence ID" value="NZ_CP046266.1"/>
</dbReference>
<dbReference type="OrthoDB" id="252464at2"/>
<evidence type="ECO:0000259" key="1">
    <source>
        <dbReference type="Pfam" id="PF00561"/>
    </source>
</evidence>